<evidence type="ECO:0000259" key="5">
    <source>
        <dbReference type="Pfam" id="PF01814"/>
    </source>
</evidence>
<evidence type="ECO:0000256" key="4">
    <source>
        <dbReference type="ARBA" id="ARBA00023004"/>
    </source>
</evidence>
<dbReference type="EMBL" id="CP002364">
    <property type="protein sequence ID" value="ADW16335.1"/>
    <property type="molecule type" value="Genomic_DNA"/>
</dbReference>
<evidence type="ECO:0000313" key="7">
    <source>
        <dbReference type="Proteomes" id="UP000006365"/>
    </source>
</evidence>
<dbReference type="GO" id="GO:0005737">
    <property type="term" value="C:cytoplasm"/>
    <property type="evidence" value="ECO:0007669"/>
    <property type="project" value="UniProtKB-SubCell"/>
</dbReference>
<dbReference type="InterPro" id="IPR012312">
    <property type="entry name" value="Hemerythrin-like"/>
</dbReference>
<dbReference type="Pfam" id="PF04405">
    <property type="entry name" value="ScdA_N"/>
    <property type="match status" value="1"/>
</dbReference>
<evidence type="ECO:0000256" key="3">
    <source>
        <dbReference type="ARBA" id="ARBA00022723"/>
    </source>
</evidence>
<protein>
    <submittedName>
        <fullName evidence="6">Iron-sulfur cluster repair di-iron protein</fullName>
    </submittedName>
</protein>
<sequence length="237" mass="26205">MLPTPIETATIGSIVAADYRTAKVFEARGIDFCCGGKIPLATACAQIGLDLALIMRELEAVQNEPGNRSENYGAWSLSFLADYIVNTHHVYLRENDEQIAAYARKIAGVHGANHPEVLEIADLFARIAADLTAHLKEEEEVFFPAVKRAEAASASGLEPAAGDRETIRTSLERLHREHEEVGEAVHAIRQLAKDYAIPSDACNTFMVTYQKLNEFEDDLHKHVHLENNILFPKAAEL</sequence>
<keyword evidence="2" id="KW-0963">Cytoplasm</keyword>
<dbReference type="Proteomes" id="UP000006365">
    <property type="component" value="Chromosome"/>
</dbReference>
<accession>A0A7U3YJ41</accession>
<keyword evidence="4" id="KW-0408">Iron</keyword>
<dbReference type="InterPro" id="IPR019903">
    <property type="entry name" value="RIC_family"/>
</dbReference>
<dbReference type="AlphaFoldDB" id="A0A7U3YJ41"/>
<dbReference type="Gene3D" id="1.20.120.520">
    <property type="entry name" value="nmb1532 protein domain like"/>
    <property type="match status" value="1"/>
</dbReference>
<dbReference type="PANTHER" id="PTHR36438:SF1">
    <property type="entry name" value="IRON-SULFUR CLUSTER REPAIR PROTEIN YTFE"/>
    <property type="match status" value="1"/>
</dbReference>
<proteinExistence type="predicted"/>
<comment type="subcellular location">
    <subcellularLocation>
        <location evidence="1">Cytoplasm</location>
    </subcellularLocation>
</comment>
<keyword evidence="7" id="KW-1185">Reference proteome</keyword>
<dbReference type="RefSeq" id="WP_015722883.1">
    <property type="nucleotide sequence ID" value="NC_014972.1"/>
</dbReference>
<reference evidence="6 7" key="1">
    <citation type="journal article" date="2011" name="Stand. Genomic Sci.">
        <title>Complete genome sequence of Desulfobulbus propionicus type strain (1pr3).</title>
        <authorList>
            <person name="Pagani I."/>
            <person name="Lapidus A."/>
            <person name="Nolan M."/>
            <person name="Lucas S."/>
            <person name="Hammon N."/>
            <person name="Deshpande S."/>
            <person name="Cheng J.F."/>
            <person name="Chertkov O."/>
            <person name="Davenport K."/>
            <person name="Tapia R."/>
            <person name="Han C."/>
            <person name="Goodwin L."/>
            <person name="Pitluck S."/>
            <person name="Liolios K."/>
            <person name="Mavromatis K."/>
            <person name="Ivanova N."/>
            <person name="Mikhailova N."/>
            <person name="Pati A."/>
            <person name="Chen A."/>
            <person name="Palaniappan K."/>
            <person name="Land M."/>
            <person name="Hauser L."/>
            <person name="Chang Y.J."/>
            <person name="Jeffries C.D."/>
            <person name="Detter J.C."/>
            <person name="Brambilla E."/>
            <person name="Kannan K.P."/>
            <person name="Djao O.D."/>
            <person name="Rohde M."/>
            <person name="Pukall R."/>
            <person name="Spring S."/>
            <person name="Goker M."/>
            <person name="Sikorski J."/>
            <person name="Woyke T."/>
            <person name="Bristow J."/>
            <person name="Eisen J.A."/>
            <person name="Markowitz V."/>
            <person name="Hugenholtz P."/>
            <person name="Kyrpides N.C."/>
            <person name="Klenk H.P."/>
        </authorList>
    </citation>
    <scope>NUCLEOTIDE SEQUENCE [LARGE SCALE GENOMIC DNA]</scope>
    <source>
        <strain evidence="7">ATCC 33891 / DSM 2032 / 1pr3</strain>
    </source>
</reference>
<gene>
    <name evidence="6" type="ordered locus">Despr_0145</name>
</gene>
<evidence type="ECO:0000256" key="1">
    <source>
        <dbReference type="ARBA" id="ARBA00004496"/>
    </source>
</evidence>
<dbReference type="NCBIfam" id="TIGR03652">
    <property type="entry name" value="FeS_repair_RIC"/>
    <property type="match status" value="1"/>
</dbReference>
<organism evidence="6 7">
    <name type="scientific">Desulfobulbus propionicus (strain ATCC 33891 / DSM 2032 / VKM B-1956 / 1pr3)</name>
    <dbReference type="NCBI Taxonomy" id="577650"/>
    <lineage>
        <taxon>Bacteria</taxon>
        <taxon>Pseudomonadati</taxon>
        <taxon>Thermodesulfobacteriota</taxon>
        <taxon>Desulfobulbia</taxon>
        <taxon>Desulfobulbales</taxon>
        <taxon>Desulfobulbaceae</taxon>
        <taxon>Desulfobulbus</taxon>
    </lineage>
</organism>
<dbReference type="PANTHER" id="PTHR36438">
    <property type="entry name" value="IRON-SULFUR CLUSTER REPAIR PROTEIN YTFE"/>
    <property type="match status" value="1"/>
</dbReference>
<dbReference type="KEGG" id="dpr:Despr_0145"/>
<dbReference type="GO" id="GO:0046872">
    <property type="term" value="F:metal ion binding"/>
    <property type="evidence" value="ECO:0007669"/>
    <property type="project" value="UniProtKB-KW"/>
</dbReference>
<feature type="domain" description="Hemerythrin-like" evidence="5">
    <location>
        <begin position="84"/>
        <end position="234"/>
    </location>
</feature>
<name>A0A7U3YJ41_DESPD</name>
<dbReference type="Pfam" id="PF01814">
    <property type="entry name" value="Hemerythrin"/>
    <property type="match status" value="1"/>
</dbReference>
<keyword evidence="3" id="KW-0479">Metal-binding</keyword>
<evidence type="ECO:0000313" key="6">
    <source>
        <dbReference type="EMBL" id="ADW16335.1"/>
    </source>
</evidence>
<evidence type="ECO:0000256" key="2">
    <source>
        <dbReference type="ARBA" id="ARBA00022490"/>
    </source>
</evidence>